<dbReference type="PANTHER" id="PTHR33375">
    <property type="entry name" value="CHROMOSOME-PARTITIONING PROTEIN PARB-RELATED"/>
    <property type="match status" value="1"/>
</dbReference>
<keyword evidence="3" id="KW-0159">Chromosome partition</keyword>
<evidence type="ECO:0000256" key="2">
    <source>
        <dbReference type="ARBA" id="ARBA00006295"/>
    </source>
</evidence>
<dbReference type="InterPro" id="IPR050336">
    <property type="entry name" value="Chromosome_partition/occlusion"/>
</dbReference>
<dbReference type="InterPro" id="IPR041468">
    <property type="entry name" value="HTH_ParB/Spo0J"/>
</dbReference>
<proteinExistence type="inferred from homology"/>
<evidence type="ECO:0000313" key="7">
    <source>
        <dbReference type="Proteomes" id="UP000824073"/>
    </source>
</evidence>
<dbReference type="InterPro" id="IPR036086">
    <property type="entry name" value="ParB/Sulfiredoxin_sf"/>
</dbReference>
<comment type="caution">
    <text evidence="6">The sequence shown here is derived from an EMBL/GenBank/DDBJ whole genome shotgun (WGS) entry which is preliminary data.</text>
</comment>
<comment type="subcellular location">
    <subcellularLocation>
        <location evidence="1">Cytoplasm</location>
        <location evidence="1">Nucleoid</location>
    </subcellularLocation>
</comment>
<evidence type="ECO:0000256" key="1">
    <source>
        <dbReference type="ARBA" id="ARBA00004453"/>
    </source>
</evidence>
<dbReference type="CDD" id="cd16393">
    <property type="entry name" value="SPO0J_N"/>
    <property type="match status" value="1"/>
</dbReference>
<dbReference type="EMBL" id="DVMR01000033">
    <property type="protein sequence ID" value="HIU43272.1"/>
    <property type="molecule type" value="Genomic_DNA"/>
</dbReference>
<reference evidence="6" key="2">
    <citation type="journal article" date="2021" name="PeerJ">
        <title>Extensive microbial diversity within the chicken gut microbiome revealed by metagenomics and culture.</title>
        <authorList>
            <person name="Gilroy R."/>
            <person name="Ravi A."/>
            <person name="Getino M."/>
            <person name="Pursley I."/>
            <person name="Horton D.L."/>
            <person name="Alikhan N.F."/>
            <person name="Baker D."/>
            <person name="Gharbi K."/>
            <person name="Hall N."/>
            <person name="Watson M."/>
            <person name="Adriaenssens E.M."/>
            <person name="Foster-Nyarko E."/>
            <person name="Jarju S."/>
            <person name="Secka A."/>
            <person name="Antonio M."/>
            <person name="Oren A."/>
            <person name="Chaudhuri R.R."/>
            <person name="La Ragione R."/>
            <person name="Hildebrand F."/>
            <person name="Pallen M.J."/>
        </authorList>
    </citation>
    <scope>NUCLEOTIDE SEQUENCE</scope>
    <source>
        <strain evidence="6">CHK191-8634</strain>
    </source>
</reference>
<evidence type="ECO:0000259" key="5">
    <source>
        <dbReference type="SMART" id="SM00470"/>
    </source>
</evidence>
<dbReference type="NCBIfam" id="TIGR00180">
    <property type="entry name" value="parB_part"/>
    <property type="match status" value="1"/>
</dbReference>
<dbReference type="Gene3D" id="1.10.10.2830">
    <property type="match status" value="1"/>
</dbReference>
<dbReference type="Gene3D" id="3.90.1530.30">
    <property type="match status" value="1"/>
</dbReference>
<dbReference type="InterPro" id="IPR004437">
    <property type="entry name" value="ParB/RepB/Spo0J"/>
</dbReference>
<dbReference type="Proteomes" id="UP000824073">
    <property type="component" value="Unassembled WGS sequence"/>
</dbReference>
<comment type="similarity">
    <text evidence="2">Belongs to the ParB family.</text>
</comment>
<reference evidence="6" key="1">
    <citation type="submission" date="2020-10" db="EMBL/GenBank/DDBJ databases">
        <authorList>
            <person name="Gilroy R."/>
        </authorList>
    </citation>
    <scope>NUCLEOTIDE SEQUENCE</scope>
    <source>
        <strain evidence="6">CHK191-8634</strain>
    </source>
</reference>
<feature type="domain" description="ParB-like N-terminal" evidence="5">
    <location>
        <begin position="10"/>
        <end position="99"/>
    </location>
</feature>
<keyword evidence="4" id="KW-0238">DNA-binding</keyword>
<name>A0A9D1LLI1_9CLOT</name>
<dbReference type="GO" id="GO:0009295">
    <property type="term" value="C:nucleoid"/>
    <property type="evidence" value="ECO:0007669"/>
    <property type="project" value="UniProtKB-SubCell"/>
</dbReference>
<dbReference type="PANTHER" id="PTHR33375:SF1">
    <property type="entry name" value="CHROMOSOME-PARTITIONING PROTEIN PARB-RELATED"/>
    <property type="match status" value="1"/>
</dbReference>
<protein>
    <submittedName>
        <fullName evidence="6">ParB/RepB/Spo0J family partition protein</fullName>
    </submittedName>
</protein>
<sequence length="266" mass="29727">MSGGKKREFRWLPVGSLSKNPHQPRRIFDEQALNELCESIRRYGVITPLTVRRVDGGYQLVAGERRLRASIMAGLEAVPCYIVSAEEEDSALMALVENLQRRDLDFFEEALGLQRLTDLYGMTQQQAAERIGKTQSSVANKLRLLKLAPETVALVREHGLTERHARTLLRLTDPDIQAQAAAEIARRALNVEQAEAYVDQLLSDKKQQPSAGRRKVLVRDVRLFLNTVNRAVALMQSAGVGAEVDRRESPDGLILTIKIAQPPLAR</sequence>
<dbReference type="GO" id="GO:0005694">
    <property type="term" value="C:chromosome"/>
    <property type="evidence" value="ECO:0007669"/>
    <property type="project" value="TreeGrafter"/>
</dbReference>
<dbReference type="AlphaFoldDB" id="A0A9D1LLI1"/>
<dbReference type="GO" id="GO:0007059">
    <property type="term" value="P:chromosome segregation"/>
    <property type="evidence" value="ECO:0007669"/>
    <property type="project" value="UniProtKB-KW"/>
</dbReference>
<dbReference type="GO" id="GO:0003677">
    <property type="term" value="F:DNA binding"/>
    <property type="evidence" value="ECO:0007669"/>
    <property type="project" value="UniProtKB-KW"/>
</dbReference>
<accession>A0A9D1LLI1</accession>
<evidence type="ECO:0000313" key="6">
    <source>
        <dbReference type="EMBL" id="HIU43272.1"/>
    </source>
</evidence>
<gene>
    <name evidence="6" type="ORF">IAB67_03120</name>
</gene>
<dbReference type="Pfam" id="PF02195">
    <property type="entry name" value="ParB_N"/>
    <property type="match status" value="1"/>
</dbReference>
<dbReference type="InterPro" id="IPR003115">
    <property type="entry name" value="ParB_N"/>
</dbReference>
<organism evidence="6 7">
    <name type="scientific">Candidatus Ventrousia excrementavium</name>
    <dbReference type="NCBI Taxonomy" id="2840961"/>
    <lineage>
        <taxon>Bacteria</taxon>
        <taxon>Bacillati</taxon>
        <taxon>Bacillota</taxon>
        <taxon>Clostridia</taxon>
        <taxon>Eubacteriales</taxon>
        <taxon>Clostridiaceae</taxon>
        <taxon>Clostridiaceae incertae sedis</taxon>
        <taxon>Candidatus Ventrousia</taxon>
    </lineage>
</organism>
<dbReference type="SUPFAM" id="SSF110849">
    <property type="entry name" value="ParB/Sulfiredoxin"/>
    <property type="match status" value="1"/>
</dbReference>
<dbReference type="FunFam" id="3.90.1530.30:FF:000001">
    <property type="entry name" value="Chromosome partitioning protein ParB"/>
    <property type="match status" value="1"/>
</dbReference>
<dbReference type="Pfam" id="PF17762">
    <property type="entry name" value="HTH_ParB"/>
    <property type="match status" value="1"/>
</dbReference>
<dbReference type="FunFam" id="1.10.10.2830:FF:000001">
    <property type="entry name" value="Chromosome partitioning protein ParB"/>
    <property type="match status" value="1"/>
</dbReference>
<dbReference type="SMART" id="SM00470">
    <property type="entry name" value="ParB"/>
    <property type="match status" value="1"/>
</dbReference>
<evidence type="ECO:0000256" key="3">
    <source>
        <dbReference type="ARBA" id="ARBA00022829"/>
    </source>
</evidence>
<dbReference type="SUPFAM" id="SSF109709">
    <property type="entry name" value="KorB DNA-binding domain-like"/>
    <property type="match status" value="1"/>
</dbReference>
<evidence type="ECO:0000256" key="4">
    <source>
        <dbReference type="ARBA" id="ARBA00023125"/>
    </source>
</evidence>